<evidence type="ECO:0000259" key="8">
    <source>
        <dbReference type="Pfam" id="PF02922"/>
    </source>
</evidence>
<evidence type="ECO:0000313" key="10">
    <source>
        <dbReference type="EMBL" id="GFN07248.1"/>
    </source>
</evidence>
<evidence type="ECO:0000256" key="3">
    <source>
        <dbReference type="ARBA" id="ARBA00022676"/>
    </source>
</evidence>
<evidence type="ECO:0000313" key="11">
    <source>
        <dbReference type="Proteomes" id="UP000498740"/>
    </source>
</evidence>
<organism evidence="10 11">
    <name type="scientific">Streptomyces microflavus</name>
    <name type="common">Streptomyces lipmanii</name>
    <dbReference type="NCBI Taxonomy" id="1919"/>
    <lineage>
        <taxon>Bacteria</taxon>
        <taxon>Bacillati</taxon>
        <taxon>Actinomycetota</taxon>
        <taxon>Actinomycetes</taxon>
        <taxon>Kitasatosporales</taxon>
        <taxon>Streptomycetaceae</taxon>
        <taxon>Streptomyces</taxon>
    </lineage>
</organism>
<dbReference type="GO" id="GO:0004553">
    <property type="term" value="F:hydrolase activity, hydrolyzing O-glycosyl compounds"/>
    <property type="evidence" value="ECO:0007669"/>
    <property type="project" value="InterPro"/>
</dbReference>
<dbReference type="InterPro" id="IPR054169">
    <property type="entry name" value="GlgB_N"/>
</dbReference>
<accession>A0A7J0CXX9</accession>
<dbReference type="GO" id="GO:0003844">
    <property type="term" value="F:1,4-alpha-glucan branching enzyme activity"/>
    <property type="evidence" value="ECO:0007669"/>
    <property type="project" value="TreeGrafter"/>
</dbReference>
<gene>
    <name evidence="10" type="ORF">Smic_58040</name>
</gene>
<evidence type="ECO:0000256" key="6">
    <source>
        <dbReference type="ARBA" id="ARBA00023277"/>
    </source>
</evidence>
<keyword evidence="3" id="KW-0328">Glycosyltransferase</keyword>
<evidence type="ECO:0000259" key="9">
    <source>
        <dbReference type="Pfam" id="PF22019"/>
    </source>
</evidence>
<dbReference type="InterPro" id="IPR004193">
    <property type="entry name" value="Glyco_hydro_13_N"/>
</dbReference>
<keyword evidence="6" id="KW-0119">Carbohydrate metabolism</keyword>
<dbReference type="InterPro" id="IPR013783">
    <property type="entry name" value="Ig-like_fold"/>
</dbReference>
<dbReference type="PANTHER" id="PTHR43651">
    <property type="entry name" value="1,4-ALPHA-GLUCAN-BRANCHING ENZYME"/>
    <property type="match status" value="1"/>
</dbReference>
<comment type="subunit">
    <text evidence="1">Monomer.</text>
</comment>
<protein>
    <recommendedName>
        <fullName evidence="12">1,4-alpha-glucan branching enzyme</fullName>
    </recommendedName>
</protein>
<dbReference type="InterPro" id="IPR044143">
    <property type="entry name" value="GlgB_N_E_set_prok"/>
</dbReference>
<feature type="region of interest" description="Disordered" evidence="7">
    <location>
        <begin position="1"/>
        <end position="103"/>
    </location>
</feature>
<comment type="caution">
    <text evidence="10">The sequence shown here is derived from an EMBL/GenBank/DDBJ whole genome shotgun (WGS) entry which is preliminary data.</text>
</comment>
<sequence>MTARKPSRKGSRKTAAAEANAKAPAEAVSVEAAQAPAPTPVAAPAASVPVSATTTAEAAPAPAKRARTKRADAVPPRPRQGGDGGGARPSPALDGADRGRLLAGDHHAPHSVLGAHLIPGGVLVRALRPFARAVTVLAEGVRAELHDDGDGFFSGVLPVKEVPAYRFQVAYDDNTIEVDDPYRFWPALGELDLHLIGEGRHEELWRALGSEPMVHQGVAGTRFTVWAPNARGVRVAGDFNYWDGTGFPMRSLGSTGVWELFLPGVGEGALYKYDICRPDGSHTVRADPMARHTEVPPATASVVTAPTTSGGTRTGWRTGATGRCTRRRSRCTRSISPPGDLG</sequence>
<dbReference type="GO" id="GO:0005978">
    <property type="term" value="P:glycogen biosynthetic process"/>
    <property type="evidence" value="ECO:0007669"/>
    <property type="project" value="UniProtKB-KW"/>
</dbReference>
<keyword evidence="5" id="KW-0320">Glycogen biosynthesis</keyword>
<dbReference type="CDD" id="cd02855">
    <property type="entry name" value="E_set_GBE_prok_N"/>
    <property type="match status" value="1"/>
</dbReference>
<reference evidence="10 11" key="1">
    <citation type="submission" date="2020-05" db="EMBL/GenBank/DDBJ databases">
        <title>Whole genome shotgun sequence of Streptomyces microflavus NBRC 13062.</title>
        <authorList>
            <person name="Komaki H."/>
            <person name="Tamura T."/>
        </authorList>
    </citation>
    <scope>NUCLEOTIDE SEQUENCE [LARGE SCALE GENOMIC DNA]</scope>
    <source>
        <strain evidence="10 11">NBRC 13062</strain>
    </source>
</reference>
<dbReference type="FunFam" id="2.60.40.10:FF:000169">
    <property type="entry name" value="1,4-alpha-glucan branching enzyme GlgB"/>
    <property type="match status" value="1"/>
</dbReference>
<dbReference type="Proteomes" id="UP000498740">
    <property type="component" value="Unassembled WGS sequence"/>
</dbReference>
<name>A0A7J0CXX9_STRMI</name>
<dbReference type="EMBL" id="BLWD01000001">
    <property type="protein sequence ID" value="GFN07248.1"/>
    <property type="molecule type" value="Genomic_DNA"/>
</dbReference>
<evidence type="ECO:0008006" key="12">
    <source>
        <dbReference type="Google" id="ProtNLM"/>
    </source>
</evidence>
<dbReference type="SUPFAM" id="SSF81296">
    <property type="entry name" value="E set domains"/>
    <property type="match status" value="2"/>
</dbReference>
<evidence type="ECO:0000256" key="4">
    <source>
        <dbReference type="ARBA" id="ARBA00022679"/>
    </source>
</evidence>
<evidence type="ECO:0000256" key="1">
    <source>
        <dbReference type="ARBA" id="ARBA00011245"/>
    </source>
</evidence>
<dbReference type="Pfam" id="PF02922">
    <property type="entry name" value="CBM_48"/>
    <property type="match status" value="1"/>
</dbReference>
<dbReference type="Gene3D" id="2.60.40.10">
    <property type="entry name" value="Immunoglobulins"/>
    <property type="match status" value="2"/>
</dbReference>
<keyword evidence="4" id="KW-0808">Transferase</keyword>
<feature type="compositionally biased region" description="Low complexity" evidence="7">
    <location>
        <begin position="16"/>
        <end position="63"/>
    </location>
</feature>
<dbReference type="PANTHER" id="PTHR43651:SF3">
    <property type="entry name" value="1,4-ALPHA-GLUCAN-BRANCHING ENZYME"/>
    <property type="match status" value="1"/>
</dbReference>
<evidence type="ECO:0000256" key="7">
    <source>
        <dbReference type="SAM" id="MobiDB-lite"/>
    </source>
</evidence>
<keyword evidence="2" id="KW-0321">Glycogen metabolism</keyword>
<dbReference type="InterPro" id="IPR014756">
    <property type="entry name" value="Ig_E-set"/>
</dbReference>
<dbReference type="AlphaFoldDB" id="A0A7J0CXX9"/>
<proteinExistence type="predicted"/>
<evidence type="ECO:0000256" key="5">
    <source>
        <dbReference type="ARBA" id="ARBA00023056"/>
    </source>
</evidence>
<evidence type="ECO:0000256" key="2">
    <source>
        <dbReference type="ARBA" id="ARBA00022600"/>
    </source>
</evidence>
<feature type="domain" description="1,4-alpha-glucan branching enzyme GlgB N-terminal" evidence="9">
    <location>
        <begin position="99"/>
        <end position="182"/>
    </location>
</feature>
<feature type="compositionally biased region" description="Basic residues" evidence="7">
    <location>
        <begin position="1"/>
        <end position="12"/>
    </location>
</feature>
<feature type="domain" description="Glycoside hydrolase family 13 N-terminal" evidence="8">
    <location>
        <begin position="208"/>
        <end position="290"/>
    </location>
</feature>
<dbReference type="GO" id="GO:0005829">
    <property type="term" value="C:cytosol"/>
    <property type="evidence" value="ECO:0007669"/>
    <property type="project" value="TreeGrafter"/>
</dbReference>
<dbReference type="Pfam" id="PF22019">
    <property type="entry name" value="GlgB_N"/>
    <property type="match status" value="1"/>
</dbReference>